<name>A0AAP7IAK3_9STAP</name>
<evidence type="ECO:0000256" key="1">
    <source>
        <dbReference type="ARBA" id="ARBA00022729"/>
    </source>
</evidence>
<dbReference type="Proteomes" id="UP000095464">
    <property type="component" value="Unassembled WGS sequence"/>
</dbReference>
<protein>
    <recommendedName>
        <fullName evidence="4">YSIRK Gram-positive signal peptide domain-containing protein</fullName>
    </recommendedName>
</protein>
<dbReference type="EMBL" id="LNPX01000100">
    <property type="protein sequence ID" value="OEK49544.1"/>
    <property type="molecule type" value="Genomic_DNA"/>
</dbReference>
<keyword evidence="1" id="KW-0732">Signal</keyword>
<proteinExistence type="predicted"/>
<accession>A0AAP7IAK3</accession>
<dbReference type="AlphaFoldDB" id="A0AAP7IAK3"/>
<feature type="domain" description="YSIRK Gram-positive signal peptide" evidence="4">
    <location>
        <begin position="14"/>
        <end position="39"/>
    </location>
</feature>
<feature type="compositionally biased region" description="Basic and acidic residues" evidence="2">
    <location>
        <begin position="97"/>
        <end position="111"/>
    </location>
</feature>
<keyword evidence="3" id="KW-0472">Membrane</keyword>
<evidence type="ECO:0000259" key="4">
    <source>
        <dbReference type="Pfam" id="PF04650"/>
    </source>
</evidence>
<organism evidence="5 6">
    <name type="scientific">Staphylococcus equorum</name>
    <dbReference type="NCBI Taxonomy" id="246432"/>
    <lineage>
        <taxon>Bacteria</taxon>
        <taxon>Bacillati</taxon>
        <taxon>Bacillota</taxon>
        <taxon>Bacilli</taxon>
        <taxon>Bacillales</taxon>
        <taxon>Staphylococcaceae</taxon>
        <taxon>Staphylococcus</taxon>
    </lineage>
</organism>
<evidence type="ECO:0000256" key="3">
    <source>
        <dbReference type="SAM" id="Phobius"/>
    </source>
</evidence>
<evidence type="ECO:0000313" key="6">
    <source>
        <dbReference type="Proteomes" id="UP000095464"/>
    </source>
</evidence>
<feature type="transmembrane region" description="Helical" evidence="3">
    <location>
        <begin position="21"/>
        <end position="42"/>
    </location>
</feature>
<feature type="region of interest" description="Disordered" evidence="2">
    <location>
        <begin position="47"/>
        <end position="111"/>
    </location>
</feature>
<keyword evidence="3" id="KW-1133">Transmembrane helix</keyword>
<comment type="caution">
    <text evidence="5">The sequence shown here is derived from an EMBL/GenBank/DDBJ whole genome shotgun (WGS) entry which is preliminary data.</text>
</comment>
<dbReference type="NCBIfam" id="TIGR01168">
    <property type="entry name" value="YSIRK_signal"/>
    <property type="match status" value="1"/>
</dbReference>
<reference evidence="6" key="1">
    <citation type="submission" date="2015-11" db="EMBL/GenBank/DDBJ databases">
        <title>Genomic diversity of Staphylococcus saprophyticus strains from urinary tract infections, animal surfaces, and fermented foods.</title>
        <authorList>
            <person name="Wolfe B.E."/>
        </authorList>
    </citation>
    <scope>NUCLEOTIDE SEQUENCE [LARGE SCALE GENOMIC DNA]</scope>
    <source>
        <strain evidence="6">738_7</strain>
    </source>
</reference>
<feature type="compositionally biased region" description="Low complexity" evidence="2">
    <location>
        <begin position="48"/>
        <end position="63"/>
    </location>
</feature>
<dbReference type="InterPro" id="IPR005877">
    <property type="entry name" value="YSIRK_signal_dom"/>
</dbReference>
<gene>
    <name evidence="5" type="ORF">ASS94_15295</name>
</gene>
<dbReference type="Pfam" id="PF04650">
    <property type="entry name" value="YSIRK_signal"/>
    <property type="match status" value="1"/>
</dbReference>
<feature type="compositionally biased region" description="Basic and acidic residues" evidence="2">
    <location>
        <begin position="71"/>
        <end position="89"/>
    </location>
</feature>
<evidence type="ECO:0000313" key="5">
    <source>
        <dbReference type="EMBL" id="OEK49544.1"/>
    </source>
</evidence>
<sequence length="111" mass="12272">MKKKRGVKLDFIPNRLNKYSIRKFTVGTASILVGATLLFGIGEEAKANEQQNNSVQSQSNNLNDDGQSEEAIEKQTSTEKQIVDQESTKEIATNEQEVAKEEPTAEVTKEG</sequence>
<keyword evidence="3" id="KW-0812">Transmembrane</keyword>
<dbReference type="RefSeq" id="WP_069813843.1">
    <property type="nucleotide sequence ID" value="NZ_LNPX01000100.1"/>
</dbReference>
<feature type="non-terminal residue" evidence="5">
    <location>
        <position position="111"/>
    </location>
</feature>
<evidence type="ECO:0000256" key="2">
    <source>
        <dbReference type="SAM" id="MobiDB-lite"/>
    </source>
</evidence>